<dbReference type="EC" id="3.1.-.-" evidence="9"/>
<comment type="caution">
    <text evidence="10">The sequence shown here is derived from an EMBL/GenBank/DDBJ whole genome shotgun (WGS) entry which is preliminary data.</text>
</comment>
<accession>A0A7C3RNM4</accession>
<evidence type="ECO:0000256" key="9">
    <source>
        <dbReference type="HAMAP-Rule" id="MF_01470"/>
    </source>
</evidence>
<organism evidence="10">
    <name type="scientific">Archaeoglobus fulgidus</name>
    <dbReference type="NCBI Taxonomy" id="2234"/>
    <lineage>
        <taxon>Archaea</taxon>
        <taxon>Methanobacteriati</taxon>
        <taxon>Methanobacteriota</taxon>
        <taxon>Archaeoglobi</taxon>
        <taxon>Archaeoglobales</taxon>
        <taxon>Archaeoglobaceae</taxon>
        <taxon>Archaeoglobus</taxon>
    </lineage>
</organism>
<evidence type="ECO:0000313" key="10">
    <source>
        <dbReference type="EMBL" id="HFW33249.1"/>
    </source>
</evidence>
<keyword evidence="6 9" id="KW-0051">Antiviral defense</keyword>
<feature type="binding site" evidence="9">
    <location>
        <position position="155"/>
    </location>
    <ligand>
        <name>Mn(2+)</name>
        <dbReference type="ChEBI" id="CHEBI:29035"/>
    </ligand>
</feature>
<dbReference type="InterPro" id="IPR002729">
    <property type="entry name" value="CRISPR-assoc_Cas1"/>
</dbReference>
<dbReference type="GO" id="GO:0046872">
    <property type="term" value="F:metal ion binding"/>
    <property type="evidence" value="ECO:0007669"/>
    <property type="project" value="UniProtKB-UniRule"/>
</dbReference>
<dbReference type="HAMAP" id="MF_01470">
    <property type="entry name" value="Cas1"/>
    <property type="match status" value="1"/>
</dbReference>
<evidence type="ECO:0000256" key="4">
    <source>
        <dbReference type="ARBA" id="ARBA00022801"/>
    </source>
</evidence>
<keyword evidence="7 9" id="KW-0238">DNA-binding</keyword>
<dbReference type="CDD" id="cd09634">
    <property type="entry name" value="Cas1_I-II-III"/>
    <property type="match status" value="1"/>
</dbReference>
<sequence>MKVVINGYGVFVGVKNGVVSIRNGEGEKQIPPGNLRQIAIASGGVAVSSSFLRLASENGIDVIVLNSNGSLSGIFRPILKKANVKVRKEQYKAQNDERGIFLAKCFVKGKIMNQYYLLKSLSKNRKQKLDECYELKIIAENVEKCTSQQELIQIEAKAAEMYWRGISNFYDIDRRRKRYDDPDAINMALNYGYSILMSQVMLAVDSTNLDPFAGFLHNENPRRPALVVDLMEEFRQQVVDRAVFKVNPEEKNGFLTKDARKEIIAEIKRRLETKVTFNNRKLPLEYHIYLQARRIERFLLGKEKYNPFILR</sequence>
<dbReference type="Gene3D" id="3.100.10.20">
    <property type="entry name" value="CRISPR-associated endonuclease Cas1, N-terminal domain"/>
    <property type="match status" value="1"/>
</dbReference>
<dbReference type="Gene3D" id="1.20.120.920">
    <property type="entry name" value="CRISPR-associated endonuclease Cas1, C-terminal domain"/>
    <property type="match status" value="1"/>
</dbReference>
<evidence type="ECO:0000256" key="2">
    <source>
        <dbReference type="ARBA" id="ARBA00022723"/>
    </source>
</evidence>
<keyword evidence="5 9" id="KW-0460">Magnesium</keyword>
<evidence type="ECO:0000256" key="3">
    <source>
        <dbReference type="ARBA" id="ARBA00022759"/>
    </source>
</evidence>
<comment type="cofactor">
    <cofactor evidence="9">
        <name>Mg(2+)</name>
        <dbReference type="ChEBI" id="CHEBI:18420"/>
    </cofactor>
    <cofactor evidence="9">
        <name>Mn(2+)</name>
        <dbReference type="ChEBI" id="CHEBI:29035"/>
    </cofactor>
</comment>
<evidence type="ECO:0000256" key="6">
    <source>
        <dbReference type="ARBA" id="ARBA00023118"/>
    </source>
</evidence>
<dbReference type="GO" id="GO:0004519">
    <property type="term" value="F:endonuclease activity"/>
    <property type="evidence" value="ECO:0007669"/>
    <property type="project" value="UniProtKB-UniRule"/>
</dbReference>
<dbReference type="GO" id="GO:0043571">
    <property type="term" value="P:maintenance of CRISPR repeat elements"/>
    <property type="evidence" value="ECO:0007669"/>
    <property type="project" value="UniProtKB-UniRule"/>
</dbReference>
<proteinExistence type="inferred from homology"/>
<keyword evidence="3 9" id="KW-0255">Endonuclease</keyword>
<evidence type="ECO:0000256" key="1">
    <source>
        <dbReference type="ARBA" id="ARBA00022722"/>
    </source>
</evidence>
<gene>
    <name evidence="9 10" type="primary">cas1</name>
    <name evidence="10" type="ORF">ENW66_09950</name>
</gene>
<dbReference type="InterPro" id="IPR050646">
    <property type="entry name" value="Cas1"/>
</dbReference>
<comment type="function">
    <text evidence="9">CRISPR (clustered regularly interspaced short palindromic repeat), is an adaptive immune system that provides protection against mobile genetic elements (viruses, transposable elements and conjugative plasmids). CRISPR clusters contain spacers, sequences complementary to antecedent mobile elements, and target invading nucleic acids. CRISPR clusters are transcribed and processed into CRISPR RNA (crRNA). Acts as a dsDNA endonuclease. Involved in the integration of spacer DNA into the CRISPR cassette.</text>
</comment>
<keyword evidence="8 9" id="KW-0464">Manganese</keyword>
<dbReference type="GO" id="GO:0016787">
    <property type="term" value="F:hydrolase activity"/>
    <property type="evidence" value="ECO:0007669"/>
    <property type="project" value="UniProtKB-KW"/>
</dbReference>
<dbReference type="Pfam" id="PF01867">
    <property type="entry name" value="Cas_Cas1"/>
    <property type="match status" value="1"/>
</dbReference>
<dbReference type="PANTHER" id="PTHR34353:SF2">
    <property type="entry name" value="CRISPR-ASSOCIATED ENDONUCLEASE CAS1 1"/>
    <property type="match status" value="1"/>
</dbReference>
<protein>
    <recommendedName>
        <fullName evidence="9">CRISPR-associated endonuclease Cas1</fullName>
        <ecNumber evidence="9">3.1.-.-</ecNumber>
    </recommendedName>
</protein>
<dbReference type="PANTHER" id="PTHR34353">
    <property type="entry name" value="CRISPR-ASSOCIATED ENDONUCLEASE CAS1 1"/>
    <property type="match status" value="1"/>
</dbReference>
<reference evidence="10" key="1">
    <citation type="journal article" date="2020" name="mSystems">
        <title>Genome- and Community-Level Interaction Insights into Carbon Utilization and Element Cycling Functions of Hydrothermarchaeota in Hydrothermal Sediment.</title>
        <authorList>
            <person name="Zhou Z."/>
            <person name="Liu Y."/>
            <person name="Xu W."/>
            <person name="Pan J."/>
            <person name="Luo Z.H."/>
            <person name="Li M."/>
        </authorList>
    </citation>
    <scope>NUCLEOTIDE SEQUENCE [LARGE SCALE GENOMIC DNA]</scope>
    <source>
        <strain evidence="10">SpSt-87</strain>
    </source>
</reference>
<feature type="binding site" evidence="9">
    <location>
        <position position="232"/>
    </location>
    <ligand>
        <name>Mn(2+)</name>
        <dbReference type="ChEBI" id="CHEBI:29035"/>
    </ligand>
</feature>
<keyword evidence="1 9" id="KW-0540">Nuclease</keyword>
<feature type="binding site" evidence="9">
    <location>
        <position position="217"/>
    </location>
    <ligand>
        <name>Mn(2+)</name>
        <dbReference type="ChEBI" id="CHEBI:29035"/>
    </ligand>
</feature>
<keyword evidence="4 9" id="KW-0378">Hydrolase</keyword>
<dbReference type="AlphaFoldDB" id="A0A7C3RNM4"/>
<dbReference type="InterPro" id="IPR042211">
    <property type="entry name" value="CRISPR-assoc_Cas1_N"/>
</dbReference>
<evidence type="ECO:0000256" key="5">
    <source>
        <dbReference type="ARBA" id="ARBA00022842"/>
    </source>
</evidence>
<evidence type="ECO:0000256" key="7">
    <source>
        <dbReference type="ARBA" id="ARBA00023125"/>
    </source>
</evidence>
<dbReference type="GO" id="GO:0051607">
    <property type="term" value="P:defense response to virus"/>
    <property type="evidence" value="ECO:0007669"/>
    <property type="project" value="UniProtKB-UniRule"/>
</dbReference>
<dbReference type="EMBL" id="DTLB01000053">
    <property type="protein sequence ID" value="HFW33249.1"/>
    <property type="molecule type" value="Genomic_DNA"/>
</dbReference>
<keyword evidence="2 9" id="KW-0479">Metal-binding</keyword>
<evidence type="ECO:0000256" key="8">
    <source>
        <dbReference type="ARBA" id="ARBA00023211"/>
    </source>
</evidence>
<comment type="subunit">
    <text evidence="9">Homodimer, forms a heterotetramer with a Cas2 homodimer.</text>
</comment>
<dbReference type="GO" id="GO:0003677">
    <property type="term" value="F:DNA binding"/>
    <property type="evidence" value="ECO:0007669"/>
    <property type="project" value="UniProtKB-KW"/>
</dbReference>
<dbReference type="NCBIfam" id="TIGR00287">
    <property type="entry name" value="cas1"/>
    <property type="match status" value="1"/>
</dbReference>
<name>A0A7C3RNM4_ARCFL</name>
<comment type="similarity">
    <text evidence="9">Belongs to the CRISPR-associated endonuclease Cas1 family.</text>
</comment>
<dbReference type="InterPro" id="IPR042206">
    <property type="entry name" value="CRISPR-assoc_Cas1_C"/>
</dbReference>